<protein>
    <submittedName>
        <fullName evidence="2">Uncharacterized protein</fullName>
    </submittedName>
</protein>
<gene>
    <name evidence="3" type="ORF">APUTEX25_003948</name>
    <name evidence="2" type="ORF">F751_6128</name>
</gene>
<accession>A0A087SHG9</accession>
<reference evidence="3" key="4">
    <citation type="submission" date="2018-11" db="EMBL/GenBank/DDBJ databases">
        <title>Characterization of plant carbon substrate utilization by Auxenochlorella protothecoides.</title>
        <authorList>
            <person name="Vogler B.W."/>
            <person name="Starkenburg S.R."/>
            <person name="Sudasinghe N."/>
            <person name="Schambach J.Y."/>
            <person name="Rollin J.A."/>
            <person name="Pattathil S."/>
            <person name="Barry A.N."/>
        </authorList>
    </citation>
    <scope>NUCLEOTIDE SEQUENCE [LARGE SCALE GENOMIC DNA]</scope>
    <source>
        <strain evidence="3">UTEX 25</strain>
    </source>
</reference>
<dbReference type="GeneID" id="23617519"/>
<dbReference type="Proteomes" id="UP000028924">
    <property type="component" value="Unassembled WGS sequence"/>
</dbReference>
<evidence type="ECO:0000256" key="1">
    <source>
        <dbReference type="SAM" id="MobiDB-lite"/>
    </source>
</evidence>
<dbReference type="RefSeq" id="XP_011398064.1">
    <property type="nucleotide sequence ID" value="XM_011399762.1"/>
</dbReference>
<keyword evidence="4" id="KW-1185">Reference proteome</keyword>
<dbReference type="EMBL" id="KL662112">
    <property type="protein sequence ID" value="KFM25173.1"/>
    <property type="molecule type" value="Genomic_DNA"/>
</dbReference>
<evidence type="ECO:0000313" key="4">
    <source>
        <dbReference type="Proteomes" id="UP000028924"/>
    </source>
</evidence>
<evidence type="ECO:0000313" key="3">
    <source>
        <dbReference type="EMBL" id="RMZ53809.1"/>
    </source>
</evidence>
<dbReference type="Proteomes" id="UP000279271">
    <property type="component" value="Unassembled WGS sequence"/>
</dbReference>
<dbReference type="KEGG" id="apro:F751_6128"/>
<evidence type="ECO:0000313" key="5">
    <source>
        <dbReference type="Proteomes" id="UP000279271"/>
    </source>
</evidence>
<feature type="compositionally biased region" description="Low complexity" evidence="1">
    <location>
        <begin position="77"/>
        <end position="89"/>
    </location>
</feature>
<organism evidence="2 4">
    <name type="scientific">Auxenochlorella protothecoides</name>
    <name type="common">Green microalga</name>
    <name type="synonym">Chlorella protothecoides</name>
    <dbReference type="NCBI Taxonomy" id="3075"/>
    <lineage>
        <taxon>Eukaryota</taxon>
        <taxon>Viridiplantae</taxon>
        <taxon>Chlorophyta</taxon>
        <taxon>core chlorophytes</taxon>
        <taxon>Trebouxiophyceae</taxon>
        <taxon>Chlorellales</taxon>
        <taxon>Chlorellaceae</taxon>
        <taxon>Auxenochlorella</taxon>
    </lineage>
</organism>
<dbReference type="AlphaFoldDB" id="A0A087SHG9"/>
<reference evidence="3" key="3">
    <citation type="submission" date="2018-10" db="EMBL/GenBank/DDBJ databases">
        <authorList>
            <person name="Hovde B."/>
            <person name="Zhang X."/>
        </authorList>
    </citation>
    <scope>NUCLEOTIDE SEQUENCE [LARGE SCALE GENOMIC DNA]</scope>
    <source>
        <strain evidence="3">UTEX 25</strain>
    </source>
</reference>
<reference evidence="2 4" key="1">
    <citation type="journal article" date="2014" name="BMC Genomics">
        <title>Oil accumulation mechanisms of the oleaginous microalga Chlorella protothecoides revealed through its genome, transcriptomes, and proteomes.</title>
        <authorList>
            <person name="Gao C."/>
            <person name="Wang Y."/>
            <person name="Shen Y."/>
            <person name="Yan D."/>
            <person name="He X."/>
            <person name="Dai J."/>
            <person name="Wu Q."/>
        </authorList>
    </citation>
    <scope>NUCLEOTIDE SEQUENCE [LARGE SCALE GENOMIC DNA]</scope>
    <source>
        <strain evidence="2 4">0710</strain>
    </source>
</reference>
<proteinExistence type="predicted"/>
<evidence type="ECO:0000313" key="2">
    <source>
        <dbReference type="EMBL" id="KFM25173.1"/>
    </source>
</evidence>
<reference evidence="5" key="2">
    <citation type="journal article" date="2018" name="Algal Res.">
        <title>Characterization of plant carbon substrate utilization by Auxenochlorella protothecoides.</title>
        <authorList>
            <person name="Vogler B.W."/>
            <person name="Starkenburg S.R."/>
            <person name="Sudasinghe N."/>
            <person name="Schambach J.Y."/>
            <person name="Rollin J.A."/>
            <person name="Pattathil S."/>
            <person name="Barry A.N."/>
        </authorList>
    </citation>
    <scope>NUCLEOTIDE SEQUENCE [LARGE SCALE GENOMIC DNA]</scope>
    <source>
        <strain evidence="5">UTEX 25</strain>
    </source>
</reference>
<feature type="region of interest" description="Disordered" evidence="1">
    <location>
        <begin position="1"/>
        <end position="28"/>
    </location>
</feature>
<feature type="region of interest" description="Disordered" evidence="1">
    <location>
        <begin position="77"/>
        <end position="97"/>
    </location>
</feature>
<dbReference type="EMBL" id="QOKY01000195">
    <property type="protein sequence ID" value="RMZ53809.1"/>
    <property type="molecule type" value="Genomic_DNA"/>
</dbReference>
<sequence>MLESSWTIGSGAPSGPVPDPSRVQHRAARQLQYAAAIASREVKEGLSARALHQPPGQQLTSWDMSRQACCPTRTPRFAARAAAEQQRAAAPDRDAIRNRRLTELHSARSAASAKGDLSRARSEGLRVVGLGCGQPWAMPEAQYRALRPGMKM</sequence>
<name>A0A087SHG9_AUXPR</name>